<protein>
    <submittedName>
        <fullName evidence="1">Uncharacterized protein</fullName>
    </submittedName>
</protein>
<dbReference type="EMBL" id="HM565183">
    <property type="protein sequence ID" value="ADO66903.1"/>
    <property type="molecule type" value="Genomic_DNA"/>
</dbReference>
<proteinExistence type="predicted"/>
<organism evidence="1">
    <name type="scientific">Enterococcus faecium</name>
    <name type="common">Streptococcus faecium</name>
    <dbReference type="NCBI Taxonomy" id="1352"/>
    <lineage>
        <taxon>Bacteria</taxon>
        <taxon>Bacillati</taxon>
        <taxon>Bacillota</taxon>
        <taxon>Bacilli</taxon>
        <taxon>Lactobacillales</taxon>
        <taxon>Enterococcaceae</taxon>
        <taxon>Enterococcus</taxon>
    </lineage>
</organism>
<gene>
    <name evidence="1" type="ORF">pLG1-0051</name>
</gene>
<geneLocation type="plasmid" evidence="1">
    <name>pLG1</name>
</geneLocation>
<dbReference type="AlphaFoldDB" id="E3USQ0"/>
<evidence type="ECO:0000313" key="1">
    <source>
        <dbReference type="EMBL" id="ADO66903.1"/>
    </source>
</evidence>
<sequence>MARPVLEAMDMDTLTKGRYVQLLARGYSPKEVFKALSKGTDMEKERLRKEFDYWRTHNGIKDLKPARPVIKRKKKITKTEV</sequence>
<reference evidence="1" key="1">
    <citation type="journal article" date="2011" name="Int. J. Med. Microbiol.">
        <title>A multiresistance megaplasmid pLG1 bearing a hylEfm genomic island in hospital Enterococcus faecium isolates.</title>
        <authorList>
            <person name="Laverde Gomez J.A."/>
            <person name="van Schaik W."/>
            <person name="Freitas A.R."/>
            <person name="Coque T.M."/>
            <person name="Weaver K.E."/>
            <person name="Francia M.V."/>
            <person name="Witte W."/>
            <person name="Werner G."/>
        </authorList>
    </citation>
    <scope>NUCLEOTIDE SEQUENCE</scope>
    <source>
        <strain evidence="1">64/3xUW2774</strain>
        <plasmid evidence="1">pLG1</plasmid>
    </source>
</reference>
<accession>E3USQ0</accession>
<dbReference type="RefSeq" id="WP_032494944.1">
    <property type="nucleotide sequence ID" value="NZ_JACYYU010000031.1"/>
</dbReference>
<keyword evidence="1" id="KW-0614">Plasmid</keyword>
<name>E3USQ0_ENTFC</name>